<protein>
    <submittedName>
        <fullName evidence="2">Uncharacterized protein</fullName>
    </submittedName>
</protein>
<gene>
    <name evidence="2" type="ORF">SAMN05444001_12316</name>
</gene>
<keyword evidence="1" id="KW-0732">Signal</keyword>
<proteinExistence type="predicted"/>
<dbReference type="RefSeq" id="WP_103984322.1">
    <property type="nucleotide sequence ID" value="NZ_FNVS01000023.1"/>
</dbReference>
<dbReference type="EMBL" id="FNVS01000023">
    <property type="protein sequence ID" value="SEG24186.1"/>
    <property type="molecule type" value="Genomic_DNA"/>
</dbReference>
<feature type="chain" id="PRO_5034730065" evidence="1">
    <location>
        <begin position="23"/>
        <end position="89"/>
    </location>
</feature>
<comment type="caution">
    <text evidence="2">The sequence shown here is derived from an EMBL/GenBank/DDBJ whole genome shotgun (WGS) entry which is preliminary data.</text>
</comment>
<evidence type="ECO:0000313" key="2">
    <source>
        <dbReference type="EMBL" id="SEG24186.1"/>
    </source>
</evidence>
<organism evidence="2 3">
    <name type="scientific">Parabacteroides chinchillae</name>
    <dbReference type="NCBI Taxonomy" id="871327"/>
    <lineage>
        <taxon>Bacteria</taxon>
        <taxon>Pseudomonadati</taxon>
        <taxon>Bacteroidota</taxon>
        <taxon>Bacteroidia</taxon>
        <taxon>Bacteroidales</taxon>
        <taxon>Tannerellaceae</taxon>
        <taxon>Parabacteroides</taxon>
    </lineage>
</organism>
<feature type="signal peptide" evidence="1">
    <location>
        <begin position="1"/>
        <end position="22"/>
    </location>
</feature>
<evidence type="ECO:0000313" key="3">
    <source>
        <dbReference type="Proteomes" id="UP000236725"/>
    </source>
</evidence>
<evidence type="ECO:0000256" key="1">
    <source>
        <dbReference type="SAM" id="SignalP"/>
    </source>
</evidence>
<accession>A0A8G2F3X3</accession>
<reference evidence="2 3" key="1">
    <citation type="submission" date="2016-10" db="EMBL/GenBank/DDBJ databases">
        <authorList>
            <person name="Varghese N."/>
            <person name="Submissions S."/>
        </authorList>
    </citation>
    <scope>NUCLEOTIDE SEQUENCE [LARGE SCALE GENOMIC DNA]</scope>
    <source>
        <strain evidence="2 3">DSM 29073</strain>
    </source>
</reference>
<dbReference type="Proteomes" id="UP000236725">
    <property type="component" value="Unassembled WGS sequence"/>
</dbReference>
<name>A0A8G2F3X3_9BACT</name>
<keyword evidence="3" id="KW-1185">Reference proteome</keyword>
<sequence>MKKMIVCAAFMIAMASFTVVNAQDSNAKKAAKIEQCNKKCGEECDKFCDNATCKAEGCQAGNCIKDKSVCQKDAKACCKGKPANKKKGN</sequence>
<dbReference type="AlphaFoldDB" id="A0A8G2F3X3"/>